<keyword evidence="5" id="KW-0406">Ion transport</keyword>
<protein>
    <submittedName>
        <fullName evidence="11">Transport system permease protein</fullName>
    </submittedName>
</protein>
<evidence type="ECO:0000256" key="9">
    <source>
        <dbReference type="ARBA" id="ARBA00023136"/>
    </source>
</evidence>
<dbReference type="EMBL" id="CP002175">
    <property type="protein sequence ID" value="ADO76335.1"/>
    <property type="molecule type" value="Genomic_DNA"/>
</dbReference>
<keyword evidence="8" id="KW-0408">Iron</keyword>
<keyword evidence="12" id="KW-1185">Reference proteome</keyword>
<dbReference type="GO" id="GO:0022857">
    <property type="term" value="F:transmembrane transporter activity"/>
    <property type="evidence" value="ECO:0007669"/>
    <property type="project" value="InterPro"/>
</dbReference>
<reference evidence="12" key="1">
    <citation type="submission" date="2010-10" db="EMBL/GenBank/DDBJ databases">
        <title>The complete genome of Halanaerobium praevalens DSM 2228.</title>
        <authorList>
            <consortium name="US DOE Joint Genome Institute (JGI-PGF)"/>
            <person name="Lucas S."/>
            <person name="Copeland A."/>
            <person name="Lapidus A."/>
            <person name="Glavina del Rio T."/>
            <person name="Dalin E."/>
            <person name="Tice H."/>
            <person name="Bruce D."/>
            <person name="Goodwin L."/>
            <person name="Pitluck S."/>
            <person name="Kyrpides N."/>
            <person name="Mavromatis K."/>
            <person name="Ivanova N."/>
            <person name="Ovchinnikova G."/>
            <person name="Chertkov O."/>
            <person name="Detter J.C."/>
            <person name="Han C."/>
            <person name="Larimer F."/>
            <person name="Land M."/>
            <person name="Hauser L."/>
            <person name="Markowitz V."/>
            <person name="Cheng J.-F."/>
            <person name="Hugenholtz P."/>
            <person name="Woyke T."/>
            <person name="Wu D."/>
            <person name="Tindall B."/>
            <person name="Pomrenke H.G."/>
            <person name="Brambilla E."/>
            <person name="Klenk H.-P."/>
            <person name="Eisen J.A."/>
        </authorList>
    </citation>
    <scope>NUCLEOTIDE SEQUENCE [LARGE SCALE GENOMIC DNA]</scope>
    <source>
        <strain evidence="12">ATCC 33744 / DSM 2228 / GSL</strain>
    </source>
</reference>
<evidence type="ECO:0000256" key="8">
    <source>
        <dbReference type="ARBA" id="ARBA00023004"/>
    </source>
</evidence>
<dbReference type="InterPro" id="IPR037294">
    <property type="entry name" value="ABC_BtuC-like"/>
</dbReference>
<evidence type="ECO:0000256" key="6">
    <source>
        <dbReference type="ARBA" id="ARBA00022692"/>
    </source>
</evidence>
<dbReference type="HOGENOM" id="CLU_013016_3_0_9"/>
<dbReference type="AlphaFoldDB" id="E3DME2"/>
<keyword evidence="4" id="KW-1003">Cell membrane</keyword>
<dbReference type="eggNOG" id="COG4606">
    <property type="taxonomic scope" value="Bacteria"/>
</dbReference>
<feature type="transmembrane region" description="Helical" evidence="10">
    <location>
        <begin position="216"/>
        <end position="235"/>
    </location>
</feature>
<dbReference type="OrthoDB" id="9811975at2"/>
<feature type="transmembrane region" description="Helical" evidence="10">
    <location>
        <begin position="177"/>
        <end position="196"/>
    </location>
</feature>
<dbReference type="Pfam" id="PF01032">
    <property type="entry name" value="FecCD"/>
    <property type="match status" value="1"/>
</dbReference>
<dbReference type="GO" id="GO:0005886">
    <property type="term" value="C:plasma membrane"/>
    <property type="evidence" value="ECO:0007669"/>
    <property type="project" value="UniProtKB-SubCell"/>
</dbReference>
<gene>
    <name evidence="11" type="ordered locus">Hprae_0178</name>
</gene>
<comment type="subcellular location">
    <subcellularLocation>
        <location evidence="1">Cell membrane</location>
        <topology evidence="1">Multi-pass membrane protein</topology>
    </subcellularLocation>
</comment>
<keyword evidence="6 10" id="KW-0812">Transmembrane</keyword>
<keyword evidence="9 10" id="KW-0472">Membrane</keyword>
<feature type="transmembrane region" description="Helical" evidence="10">
    <location>
        <begin position="133"/>
        <end position="157"/>
    </location>
</feature>
<dbReference type="InterPro" id="IPR000522">
    <property type="entry name" value="ABC_transptr_permease_BtuC"/>
</dbReference>
<evidence type="ECO:0000256" key="3">
    <source>
        <dbReference type="ARBA" id="ARBA00022448"/>
    </source>
</evidence>
<keyword evidence="5" id="KW-0410">Iron transport</keyword>
<reference evidence="11 12" key="2">
    <citation type="journal article" date="2011" name="Stand. Genomic Sci.">
        <title>Complete genome sequence of the extremely halophilic Halanaerobium praevalens type strain (GSL).</title>
        <authorList>
            <person name="Ivanova N."/>
            <person name="Sikorski J."/>
            <person name="Chertkov O."/>
            <person name="Nolan M."/>
            <person name="Lucas S."/>
            <person name="Hammon N."/>
            <person name="Deshpande S."/>
            <person name="Cheng J.F."/>
            <person name="Tapia R."/>
            <person name="Han C."/>
            <person name="Goodwin L."/>
            <person name="Pitluck S."/>
            <person name="Huntemann M."/>
            <person name="Liolios K."/>
            <person name="Pagani I."/>
            <person name="Mavromatis K."/>
            <person name="Ovchinikova G."/>
            <person name="Pati A."/>
            <person name="Chen A."/>
            <person name="Palaniappan K."/>
            <person name="Land M."/>
            <person name="Hauser L."/>
            <person name="Brambilla E.M."/>
            <person name="Kannan K.P."/>
            <person name="Rohde M."/>
            <person name="Tindall B.J."/>
            <person name="Goker M."/>
            <person name="Detter J.C."/>
            <person name="Woyke T."/>
            <person name="Bristow J."/>
            <person name="Eisen J.A."/>
            <person name="Markowitz V."/>
            <person name="Hugenholtz P."/>
            <person name="Kyrpides N.C."/>
            <person name="Klenk H.P."/>
            <person name="Lapidus A."/>
        </authorList>
    </citation>
    <scope>NUCLEOTIDE SEQUENCE [LARGE SCALE GENOMIC DNA]</scope>
    <source>
        <strain evidence="12">ATCC 33744 / DSM 2228 / GSL</strain>
    </source>
</reference>
<feature type="transmembrane region" description="Helical" evidence="10">
    <location>
        <begin position="264"/>
        <end position="285"/>
    </location>
</feature>
<accession>E3DME2</accession>
<keyword evidence="7 10" id="KW-1133">Transmembrane helix</keyword>
<dbReference type="PANTHER" id="PTHR30472">
    <property type="entry name" value="FERRIC ENTEROBACTIN TRANSPORT SYSTEM PERMEASE PROTEIN"/>
    <property type="match status" value="1"/>
</dbReference>
<evidence type="ECO:0000256" key="7">
    <source>
        <dbReference type="ARBA" id="ARBA00022989"/>
    </source>
</evidence>
<dbReference type="GO" id="GO:0033214">
    <property type="term" value="P:siderophore-iron import into cell"/>
    <property type="evidence" value="ECO:0007669"/>
    <property type="project" value="TreeGrafter"/>
</dbReference>
<proteinExistence type="inferred from homology"/>
<dbReference type="STRING" id="572479.Hprae_0178"/>
<dbReference type="KEGG" id="hpk:Hprae_0178"/>
<feature type="transmembrane region" description="Helical" evidence="10">
    <location>
        <begin position="49"/>
        <end position="66"/>
    </location>
</feature>
<dbReference type="CDD" id="cd06550">
    <property type="entry name" value="TM_ABC_iron-siderophores_like"/>
    <property type="match status" value="1"/>
</dbReference>
<evidence type="ECO:0000256" key="4">
    <source>
        <dbReference type="ARBA" id="ARBA00022475"/>
    </source>
</evidence>
<dbReference type="Gene3D" id="1.10.3470.10">
    <property type="entry name" value="ABC transporter involved in vitamin B12 uptake, BtuC"/>
    <property type="match status" value="1"/>
</dbReference>
<evidence type="ECO:0000256" key="1">
    <source>
        <dbReference type="ARBA" id="ARBA00004651"/>
    </source>
</evidence>
<name>E3DME2_HALPG</name>
<feature type="transmembrane region" description="Helical" evidence="10">
    <location>
        <begin position="291"/>
        <end position="309"/>
    </location>
</feature>
<keyword evidence="3" id="KW-0813">Transport</keyword>
<dbReference type="FunFam" id="1.10.3470.10:FF:000004">
    <property type="entry name" value="Iron compound ABC transporter, permease"/>
    <property type="match status" value="1"/>
</dbReference>
<sequence length="313" mass="34363">MKKRYLLLIIFILALISLFLGVSQFSILDIFKLTKAKQNILFLSRIPRLISIITAGMGISIAGLIMQQISQNKFVSPTTAATIDSAQLGILTALIFFPGAKLLAKMSLAFLFAVIGSLLFMSILKKIKVKSVVIIPLVGIMLGRIISATSSFFAYRYQLVQNLSAWMQGDFSMIIEGRYELLYLSIPLIIVAYLYANQFTMTGLGEDFSKNLGLNYRLYVNLGIVIVALISAAVVITVGRIPFLGLIIPNLVTMYYGDNLKQNIMPTALVGAAFLLAADILGRLVIYPYEIPIGLVVGVLGSFIFILLIRSDS</sequence>
<dbReference type="PANTHER" id="PTHR30472:SF27">
    <property type="entry name" value="PETROBACTIN IMPORT SYSTEM PERMEASE PROTEIN YCLN"/>
    <property type="match status" value="1"/>
</dbReference>
<dbReference type="RefSeq" id="WP_014552370.1">
    <property type="nucleotide sequence ID" value="NC_017455.1"/>
</dbReference>
<evidence type="ECO:0000256" key="5">
    <source>
        <dbReference type="ARBA" id="ARBA00022496"/>
    </source>
</evidence>
<dbReference type="Proteomes" id="UP000006866">
    <property type="component" value="Chromosome"/>
</dbReference>
<evidence type="ECO:0000313" key="12">
    <source>
        <dbReference type="Proteomes" id="UP000006866"/>
    </source>
</evidence>
<comment type="similarity">
    <text evidence="2">Belongs to the binding-protein-dependent transport system permease family. FecCD subfamily.</text>
</comment>
<organism evidence="11 12">
    <name type="scientific">Halanaerobium praevalens (strain ATCC 33744 / DSM 2228 / GSL)</name>
    <dbReference type="NCBI Taxonomy" id="572479"/>
    <lineage>
        <taxon>Bacteria</taxon>
        <taxon>Bacillati</taxon>
        <taxon>Bacillota</taxon>
        <taxon>Clostridia</taxon>
        <taxon>Halanaerobiales</taxon>
        <taxon>Halanaerobiaceae</taxon>
        <taxon>Halanaerobium</taxon>
    </lineage>
</organism>
<evidence type="ECO:0000256" key="2">
    <source>
        <dbReference type="ARBA" id="ARBA00007935"/>
    </source>
</evidence>
<evidence type="ECO:0000256" key="10">
    <source>
        <dbReference type="SAM" id="Phobius"/>
    </source>
</evidence>
<feature type="transmembrane region" description="Helical" evidence="10">
    <location>
        <begin position="103"/>
        <end position="121"/>
    </location>
</feature>
<evidence type="ECO:0000313" key="11">
    <source>
        <dbReference type="EMBL" id="ADO76335.1"/>
    </source>
</evidence>
<dbReference type="SUPFAM" id="SSF81345">
    <property type="entry name" value="ABC transporter involved in vitamin B12 uptake, BtuC"/>
    <property type="match status" value="1"/>
</dbReference>
<dbReference type="PATRIC" id="fig|572479.3.peg.179"/>